<keyword evidence="2" id="KW-0732">Signal</keyword>
<dbReference type="OrthoDB" id="1658288at2759"/>
<dbReference type="InterPro" id="IPR019734">
    <property type="entry name" value="TPR_rpt"/>
</dbReference>
<dbReference type="InterPro" id="IPR000845">
    <property type="entry name" value="Nucleoside_phosphorylase_d"/>
</dbReference>
<dbReference type="PANTHER" id="PTHR46082:SF6">
    <property type="entry name" value="AAA+ ATPASE DOMAIN-CONTAINING PROTEIN-RELATED"/>
    <property type="match status" value="1"/>
</dbReference>
<dbReference type="Gene3D" id="3.40.50.1580">
    <property type="entry name" value="Nucleoside phosphorylase domain"/>
    <property type="match status" value="1"/>
</dbReference>
<dbReference type="SUPFAM" id="SSF53167">
    <property type="entry name" value="Purine and uridine phosphorylases"/>
    <property type="match status" value="1"/>
</dbReference>
<evidence type="ECO:0000256" key="2">
    <source>
        <dbReference type="SAM" id="SignalP"/>
    </source>
</evidence>
<feature type="domain" description="NB-ARC" evidence="3">
    <location>
        <begin position="363"/>
        <end position="516"/>
    </location>
</feature>
<dbReference type="InterPro" id="IPR027417">
    <property type="entry name" value="P-loop_NTPase"/>
</dbReference>
<dbReference type="PRINTS" id="PR00381">
    <property type="entry name" value="KINESINLIGHT"/>
</dbReference>
<dbReference type="CDD" id="cd00009">
    <property type="entry name" value="AAA"/>
    <property type="match status" value="1"/>
</dbReference>
<accession>A0A1S9DLV9</accession>
<feature type="compositionally biased region" description="Polar residues" evidence="1">
    <location>
        <begin position="1413"/>
        <end position="1426"/>
    </location>
</feature>
<sequence>MRPKDRSGFSIAIICALTVEADAVILLFDEVYDRYGDEYGRHPGDSNSYTVGTIGKHNVVLCYMPEMGKASAAGVATKMKFSYPGVSLALVVGVCGGVPLLPFSNTPIFLGDVIISNAVVRYDYGRQYPDGFKRKKGIPENLGRQNQEIRTLFHRLQTSMARSDLQNDIAQYLEVLRRSEPRWQYPGKACDVLFDASYHHKHHQQATSLKCLCFNSESPGQICQEAQESSCDSLECDENRIIRRRPSDAAGASIHFGTIASSDTVMKSGEHRDKLAKDEAVAGFDMEGAGVWDELPCIIIKGVCDYADSHKDKKWQAYAAATGASSAKAFLRYWNPASSEGQPTILDIGFEYPAKNLQFVGRQKEIADLEDMIIERQGPGKIAISGLGGVGKTHVALELAYRVRERDAECSVFWIPCTGPEIIEQTYMNIAQMLGMQDVKPAEVKEQVKEYLSHKSDLKWLLIFDNADDMDMWTQGSKSAPALKDLMPRTEQGRIIFTTRNRKLAVKLAPYEISVLKVDEETGIKMLQMALPGEDLSDNREIAVALLIQLTFLPLAIMQAVAFIKENSIGLEDYLALLQEQEQEVVELLSEDFETEGRYQDVPNPVATTWWVSFQQIQQIDQLAAEYLSFMACINPRNIPQSLLPPAKSKIKMVKALGLLSAYSFISDQAKDSPLNLHRLVHLATRNWMRGNQQFTLFMRKTAERLTEAFPNNDHTKRNLWRSYLPHALSLLEEDEFKGQREQYIDLLENIGDCLVSDGRYNEAEALFCDARDIRQKRNGEAHISTLASMSKLVSVYIGQGRFTKAEALSVQVLKTRNQILGPEDPATLTTMGNLSRVYYEKGHYKQAETLRLQVLQTMRKVLGPEHPDTLTSMTHLGNIFHGQGKLEQAEELSLQVLEHKKKVLGPEHPATLSSIHNLASVYRSQGRYKRAEELHVQAIEKKKNMLGPEHPSTLASILNLASVYRSQGRLGQTEELEKQVVETRKQALGIEHPHTLLSMANLALTYGKRAKWQQAEELGIHVLAARKRVLGSEHPDTLTSTHNLALTYYSQAKWQQAEELRTQVLESQKKILGLEDRMTMTSMMNLAYIWYCTGKKHDSINLMTECVRLREKCLGPKDWDTLDAKEVLGEWKREGEEEEEGWYQASGESPQTSKQVENDSSDVDPTVLLPAGSLSCRNNRRADAKSEGITVRWLPQPKLEKRPASQSLATPVVSGSKSVAVKSKAQFLATTMCTALELILVQAGVYAMPPAQSSAEDSRSFSGPAKGYIESLEHRLHETETVLLKVLSRISDAQLSASINPDKQHRTRSSIGDLLYSPYPRLGKRGADYWKRFPLDTAHNVREWQDDCLSHQDLRPSTPGSSDRNTTLLSPGTGVTEETILGPHGQREPSDYQSSDISCTDMPTDRREEKNGSLSPASASPSTHNAAAGSGAPRLEKSIRSFQKDTGRQAMGSVAQTQLEIAIPQEPNIWSGAPSIHFQRQFLW</sequence>
<dbReference type="InterPro" id="IPR011990">
    <property type="entry name" value="TPR-like_helical_dom_sf"/>
</dbReference>
<dbReference type="Pfam" id="PF01048">
    <property type="entry name" value="PNP_UDP_1"/>
    <property type="match status" value="1"/>
</dbReference>
<dbReference type="VEuPathDB" id="FungiDB:AO090003001421"/>
<dbReference type="InterPro" id="IPR035994">
    <property type="entry name" value="Nucleoside_phosphorylase_sf"/>
</dbReference>
<dbReference type="Pfam" id="PF13424">
    <property type="entry name" value="TPR_12"/>
    <property type="match status" value="3"/>
</dbReference>
<comment type="caution">
    <text evidence="5">The sequence shown here is derived from an EMBL/GenBank/DDBJ whole genome shotgun (WGS) entry which is preliminary data.</text>
</comment>
<dbReference type="SUPFAM" id="SSF48452">
    <property type="entry name" value="TPR-like"/>
    <property type="match status" value="3"/>
</dbReference>
<dbReference type="GO" id="GO:0043531">
    <property type="term" value="F:ADP binding"/>
    <property type="evidence" value="ECO:0007669"/>
    <property type="project" value="InterPro"/>
</dbReference>
<dbReference type="EMBL" id="MKZY01000004">
    <property type="protein sequence ID" value="OOO10051.1"/>
    <property type="molecule type" value="Genomic_DNA"/>
</dbReference>
<dbReference type="Gene3D" id="1.25.40.10">
    <property type="entry name" value="Tetratricopeptide repeat domain"/>
    <property type="match status" value="3"/>
</dbReference>
<feature type="region of interest" description="Disordered" evidence="1">
    <location>
        <begin position="1132"/>
        <end position="1173"/>
    </location>
</feature>
<evidence type="ECO:0000259" key="3">
    <source>
        <dbReference type="Pfam" id="PF00931"/>
    </source>
</evidence>
<dbReference type="InterPro" id="IPR002182">
    <property type="entry name" value="NB-ARC"/>
</dbReference>
<dbReference type="eggNOG" id="ENOG502SKBE">
    <property type="taxonomic scope" value="Eukaryota"/>
</dbReference>
<feature type="compositionally biased region" description="Polar residues" evidence="1">
    <location>
        <begin position="1359"/>
        <end position="1371"/>
    </location>
</feature>
<protein>
    <submittedName>
        <fullName evidence="5">Purine or other phosphorylase family 1</fullName>
    </submittedName>
</protein>
<name>A0A1S9DLV9_ASPOZ</name>
<gene>
    <name evidence="5" type="ORF">OAory_01058590</name>
</gene>
<evidence type="ECO:0000313" key="6">
    <source>
        <dbReference type="Proteomes" id="UP000190312"/>
    </source>
</evidence>
<feature type="region of interest" description="Disordered" evidence="1">
    <location>
        <begin position="1351"/>
        <end position="1435"/>
    </location>
</feature>
<evidence type="ECO:0000256" key="1">
    <source>
        <dbReference type="SAM" id="MobiDB-lite"/>
    </source>
</evidence>
<dbReference type="InterPro" id="IPR053137">
    <property type="entry name" value="NLR-like"/>
</dbReference>
<dbReference type="PANTHER" id="PTHR46082">
    <property type="entry name" value="ATP/GTP-BINDING PROTEIN-RELATED"/>
    <property type="match status" value="1"/>
</dbReference>
<dbReference type="GO" id="GO:0003824">
    <property type="term" value="F:catalytic activity"/>
    <property type="evidence" value="ECO:0007669"/>
    <property type="project" value="InterPro"/>
</dbReference>
<dbReference type="GO" id="GO:0009116">
    <property type="term" value="P:nucleoside metabolic process"/>
    <property type="evidence" value="ECO:0007669"/>
    <property type="project" value="InterPro"/>
</dbReference>
<dbReference type="SMART" id="SM00028">
    <property type="entry name" value="TPR"/>
    <property type="match status" value="6"/>
</dbReference>
<dbReference type="Gene3D" id="3.40.50.300">
    <property type="entry name" value="P-loop containing nucleotide triphosphate hydrolases"/>
    <property type="match status" value="1"/>
</dbReference>
<evidence type="ECO:0000259" key="4">
    <source>
        <dbReference type="Pfam" id="PF01048"/>
    </source>
</evidence>
<dbReference type="SUPFAM" id="SSF52540">
    <property type="entry name" value="P-loop containing nucleoside triphosphate hydrolases"/>
    <property type="match status" value="1"/>
</dbReference>
<dbReference type="Pfam" id="PF13374">
    <property type="entry name" value="TPR_10"/>
    <property type="match status" value="2"/>
</dbReference>
<dbReference type="Pfam" id="PF00931">
    <property type="entry name" value="NB-ARC"/>
    <property type="match status" value="1"/>
</dbReference>
<feature type="chain" id="PRO_5012752190" evidence="2">
    <location>
        <begin position="24"/>
        <end position="1485"/>
    </location>
</feature>
<evidence type="ECO:0000313" key="5">
    <source>
        <dbReference type="EMBL" id="OOO10051.1"/>
    </source>
</evidence>
<proteinExistence type="predicted"/>
<feature type="signal peptide" evidence="2">
    <location>
        <begin position="1"/>
        <end position="23"/>
    </location>
</feature>
<reference evidence="5 6" key="1">
    <citation type="submission" date="2016-10" db="EMBL/GenBank/DDBJ databases">
        <title>Genome sequencing of Aspergillus oryzae BCC7051.</title>
        <authorList>
            <person name="Thammarongtham C."/>
            <person name="Vorapreeda T."/>
            <person name="Nookaew I."/>
            <person name="Srisuk T."/>
            <person name="Land M."/>
            <person name="Jeennor S."/>
            <person name="Laoteng K."/>
        </authorList>
    </citation>
    <scope>NUCLEOTIDE SEQUENCE [LARGE SCALE GENOMIC DNA]</scope>
    <source>
        <strain evidence="5 6">BCC7051</strain>
    </source>
</reference>
<dbReference type="Proteomes" id="UP000190312">
    <property type="component" value="Unassembled WGS sequence"/>
</dbReference>
<organism evidence="5 6">
    <name type="scientific">Aspergillus oryzae</name>
    <name type="common">Yellow koji mold</name>
    <dbReference type="NCBI Taxonomy" id="5062"/>
    <lineage>
        <taxon>Eukaryota</taxon>
        <taxon>Fungi</taxon>
        <taxon>Dikarya</taxon>
        <taxon>Ascomycota</taxon>
        <taxon>Pezizomycotina</taxon>
        <taxon>Eurotiomycetes</taxon>
        <taxon>Eurotiomycetidae</taxon>
        <taxon>Eurotiales</taxon>
        <taxon>Aspergillaceae</taxon>
        <taxon>Aspergillus</taxon>
        <taxon>Aspergillus subgen. Circumdati</taxon>
    </lineage>
</organism>
<feature type="domain" description="Nucleoside phosphorylase" evidence="4">
    <location>
        <begin position="11"/>
        <end position="128"/>
    </location>
</feature>